<dbReference type="GO" id="GO:0003677">
    <property type="term" value="F:DNA binding"/>
    <property type="evidence" value="ECO:0007669"/>
    <property type="project" value="UniProtKB-KW"/>
</dbReference>
<evidence type="ECO:0000256" key="2">
    <source>
        <dbReference type="ARBA" id="ARBA00022747"/>
    </source>
</evidence>
<dbReference type="Pfam" id="PF01420">
    <property type="entry name" value="Methylase_S"/>
    <property type="match status" value="1"/>
</dbReference>
<dbReference type="PANTHER" id="PTHR30408">
    <property type="entry name" value="TYPE-1 RESTRICTION ENZYME ECOKI SPECIFICITY PROTEIN"/>
    <property type="match status" value="1"/>
</dbReference>
<feature type="domain" description="Type I restriction modification DNA specificity" evidence="4">
    <location>
        <begin position="11"/>
        <end position="82"/>
    </location>
</feature>
<dbReference type="PANTHER" id="PTHR30408:SF12">
    <property type="entry name" value="TYPE I RESTRICTION ENZYME MJAVIII SPECIFICITY SUBUNIT"/>
    <property type="match status" value="1"/>
</dbReference>
<accession>A0A829G6W0</accession>
<sequence length="94" mass="10553">AILLRSMTYSTYFLFQLLQTSSMTESINEKTTPGVQQKINKTDLKKIITNVPTLNESSMVGQMLSLLDNLIAATQSRLSSLELLKKSLLQDLFI</sequence>
<keyword evidence="2" id="KW-0680">Restriction system</keyword>
<dbReference type="InterPro" id="IPR000055">
    <property type="entry name" value="Restrct_endonuc_typeI_TRD"/>
</dbReference>
<feature type="non-terminal residue" evidence="5">
    <location>
        <position position="1"/>
    </location>
</feature>
<evidence type="ECO:0000256" key="3">
    <source>
        <dbReference type="ARBA" id="ARBA00023125"/>
    </source>
</evidence>
<comment type="caution">
    <text evidence="5">The sequence shown here is derived from an EMBL/GenBank/DDBJ whole genome shotgun (WGS) entry which is preliminary data.</text>
</comment>
<dbReference type="InterPro" id="IPR052021">
    <property type="entry name" value="Type-I_RS_S_subunit"/>
</dbReference>
<name>A0A829G6W0_LACPA</name>
<dbReference type="SUPFAM" id="SSF116734">
    <property type="entry name" value="DNA methylase specificity domain"/>
    <property type="match status" value="1"/>
</dbReference>
<dbReference type="EMBL" id="ANJW01000997">
    <property type="protein sequence ID" value="EPC48645.1"/>
    <property type="molecule type" value="Genomic_DNA"/>
</dbReference>
<keyword evidence="3" id="KW-0238">DNA-binding</keyword>
<protein>
    <recommendedName>
        <fullName evidence="4">Type I restriction modification DNA specificity domain-containing protein</fullName>
    </recommendedName>
</protein>
<evidence type="ECO:0000313" key="5">
    <source>
        <dbReference type="EMBL" id="EPC48645.1"/>
    </source>
</evidence>
<dbReference type="AlphaFoldDB" id="A0A829G6W0"/>
<dbReference type="GO" id="GO:0009307">
    <property type="term" value="P:DNA restriction-modification system"/>
    <property type="evidence" value="ECO:0007669"/>
    <property type="project" value="UniProtKB-KW"/>
</dbReference>
<proteinExistence type="inferred from homology"/>
<dbReference type="Gene3D" id="3.90.220.20">
    <property type="entry name" value="DNA methylase specificity domains"/>
    <property type="match status" value="1"/>
</dbReference>
<dbReference type="Proteomes" id="UP000014316">
    <property type="component" value="Unassembled WGS sequence"/>
</dbReference>
<comment type="similarity">
    <text evidence="1">Belongs to the type-I restriction system S methylase family.</text>
</comment>
<organism evidence="5 6">
    <name type="scientific">Lacticaseibacillus paracasei subsp. paracasei Lpp123</name>
    <dbReference type="NCBI Taxonomy" id="1256201"/>
    <lineage>
        <taxon>Bacteria</taxon>
        <taxon>Bacillati</taxon>
        <taxon>Bacillota</taxon>
        <taxon>Bacilli</taxon>
        <taxon>Lactobacillales</taxon>
        <taxon>Lactobacillaceae</taxon>
        <taxon>Lacticaseibacillus</taxon>
    </lineage>
</organism>
<reference evidence="5 6" key="1">
    <citation type="journal article" date="2013" name="PLoS ONE">
        <title>Lactobacillus paracasei comparative genomics: towards species pan-genome definition and exploitation of diversity.</title>
        <authorList>
            <person name="Smokvina T."/>
            <person name="Wels M."/>
            <person name="Polka J."/>
            <person name="Chervaux C."/>
            <person name="Brisse S."/>
            <person name="Boekhorst J."/>
            <person name="van Hylckama Vlieg J.E."/>
            <person name="Siezen R.J."/>
        </authorList>
    </citation>
    <scope>NUCLEOTIDE SEQUENCE [LARGE SCALE GENOMIC DNA]</scope>
    <source>
        <strain evidence="5 6">Lpp123</strain>
    </source>
</reference>
<evidence type="ECO:0000256" key="1">
    <source>
        <dbReference type="ARBA" id="ARBA00010923"/>
    </source>
</evidence>
<evidence type="ECO:0000313" key="6">
    <source>
        <dbReference type="Proteomes" id="UP000014316"/>
    </source>
</evidence>
<gene>
    <name evidence="5" type="ORF">Lpp123_16870</name>
</gene>
<evidence type="ECO:0000259" key="4">
    <source>
        <dbReference type="Pfam" id="PF01420"/>
    </source>
</evidence>
<dbReference type="InterPro" id="IPR044946">
    <property type="entry name" value="Restrct_endonuc_typeI_TRD_sf"/>
</dbReference>